<organism evidence="2 3">
    <name type="scientific">Escherichia coli</name>
    <dbReference type="NCBI Taxonomy" id="562"/>
    <lineage>
        <taxon>Bacteria</taxon>
        <taxon>Pseudomonadati</taxon>
        <taxon>Pseudomonadota</taxon>
        <taxon>Gammaproteobacteria</taxon>
        <taxon>Enterobacterales</taxon>
        <taxon>Enterobacteriaceae</taxon>
        <taxon>Escherichia</taxon>
    </lineage>
</organism>
<dbReference type="SUPFAM" id="SSF51306">
    <property type="entry name" value="LexA/Signal peptidase"/>
    <property type="match status" value="1"/>
</dbReference>
<dbReference type="InterPro" id="IPR015927">
    <property type="entry name" value="Peptidase_S24_S26A/B/C"/>
</dbReference>
<name>A0A2X3K829_ECOLX</name>
<gene>
    <name evidence="2" type="primary">lexA_2</name>
    <name evidence="2" type="ORF">NCTC8009_08300</name>
</gene>
<evidence type="ECO:0000313" key="3">
    <source>
        <dbReference type="Proteomes" id="UP000250991"/>
    </source>
</evidence>
<dbReference type="EC" id="3.4.21.88" evidence="2"/>
<reference evidence="2 3" key="1">
    <citation type="submission" date="2018-06" db="EMBL/GenBank/DDBJ databases">
        <authorList>
            <consortium name="Pathogen Informatics"/>
            <person name="Doyle S."/>
        </authorList>
    </citation>
    <scope>NUCLEOTIDE SEQUENCE [LARGE SCALE GENOMIC DNA]</scope>
    <source>
        <strain evidence="2 3">NCTC8009</strain>
    </source>
</reference>
<proteinExistence type="predicted"/>
<dbReference type="Gene3D" id="2.10.109.10">
    <property type="entry name" value="Umud Fragment, subunit A"/>
    <property type="match status" value="1"/>
</dbReference>
<dbReference type="Proteomes" id="UP000250991">
    <property type="component" value="Unassembled WGS sequence"/>
</dbReference>
<protein>
    <submittedName>
        <fullName evidence="2">Phage repressor</fullName>
        <ecNumber evidence="2">3.4.21.88</ecNumber>
    </submittedName>
</protein>
<dbReference type="InterPro" id="IPR039418">
    <property type="entry name" value="LexA-like"/>
</dbReference>
<feature type="domain" description="Peptidase S24/S26A/S26B/S26C" evidence="1">
    <location>
        <begin position="13"/>
        <end position="100"/>
    </location>
</feature>
<dbReference type="InterPro" id="IPR036286">
    <property type="entry name" value="LexA/Signal_pep-like_sf"/>
</dbReference>
<keyword evidence="2" id="KW-0378">Hydrolase</keyword>
<dbReference type="PANTHER" id="PTHR33516">
    <property type="entry name" value="LEXA REPRESSOR"/>
    <property type="match status" value="1"/>
</dbReference>
<dbReference type="Pfam" id="PF00717">
    <property type="entry name" value="Peptidase_S24"/>
    <property type="match status" value="1"/>
</dbReference>
<dbReference type="AlphaFoldDB" id="A0A2X3K829"/>
<accession>A0A2X3K829</accession>
<sequence length="112" mass="12599">MSTAETYPCPVPCGEMTYILRVIGDSMIDEYRPGDMIFVDPEVPACHGDDVIALMHDTGETTFKRLIEDGTQRYLKALNPNWPEPYIKINGNCSIIGTVIFSGKPRRYKIKA</sequence>
<dbReference type="InterPro" id="IPR050077">
    <property type="entry name" value="LexA_repressor"/>
</dbReference>
<evidence type="ECO:0000313" key="2">
    <source>
        <dbReference type="EMBL" id="SQD07667.1"/>
    </source>
</evidence>
<evidence type="ECO:0000259" key="1">
    <source>
        <dbReference type="Pfam" id="PF00717"/>
    </source>
</evidence>
<dbReference type="PANTHER" id="PTHR33516:SF2">
    <property type="entry name" value="LEXA REPRESSOR-RELATED"/>
    <property type="match status" value="1"/>
</dbReference>
<dbReference type="CDD" id="cd06529">
    <property type="entry name" value="S24_LexA-like"/>
    <property type="match status" value="1"/>
</dbReference>
<dbReference type="GO" id="GO:0004252">
    <property type="term" value="F:serine-type endopeptidase activity"/>
    <property type="evidence" value="ECO:0007669"/>
    <property type="project" value="UniProtKB-EC"/>
</dbReference>
<dbReference type="EMBL" id="UARW01000010">
    <property type="protein sequence ID" value="SQD07667.1"/>
    <property type="molecule type" value="Genomic_DNA"/>
</dbReference>